<evidence type="ECO:0000256" key="8">
    <source>
        <dbReference type="ARBA" id="ARBA00022884"/>
    </source>
</evidence>
<keyword evidence="8" id="KW-0694">RNA-binding</keyword>
<evidence type="ECO:0000256" key="3">
    <source>
        <dbReference type="ARBA" id="ARBA00009355"/>
    </source>
</evidence>
<dbReference type="GO" id="GO:0003723">
    <property type="term" value="F:RNA binding"/>
    <property type="evidence" value="ECO:0007669"/>
    <property type="project" value="UniProtKB-KW"/>
</dbReference>
<evidence type="ECO:0000256" key="12">
    <source>
        <dbReference type="ARBA" id="ARBA00046210"/>
    </source>
</evidence>
<keyword evidence="10" id="KW-0687">Ribonucleoprotein</keyword>
<comment type="subcellular location">
    <subcellularLocation>
        <location evidence="2">Virion</location>
    </subcellularLocation>
</comment>
<dbReference type="RefSeq" id="YP_009361831.1">
    <property type="nucleotide sequence ID" value="NC_034386.1"/>
</dbReference>
<dbReference type="Gene3D" id="1.20.58.1110">
    <property type="match status" value="1"/>
</dbReference>
<dbReference type="GO" id="GO:0019029">
    <property type="term" value="C:helical viral capsid"/>
    <property type="evidence" value="ECO:0007669"/>
    <property type="project" value="UniProtKB-KW"/>
</dbReference>
<accession>A0A0A7HAM3</accession>
<evidence type="ECO:0000256" key="2">
    <source>
        <dbReference type="ARBA" id="ARBA00004328"/>
    </source>
</evidence>
<sequence length="482" mass="53119">MQNQIVADNKDAILAWHKTYSEKHRLKSVLTNSASFCETIPDLSGYEVSMRLVSSESEKDSVYASALVAATKFCAPILECAWTSCTGMVERGLDWFENNKETVKIWDAEYGKLRTEAPSPEQLLGYQRAALKWRKDTKYGINRNTAALAAAIATEYRVPGSIVVNVKDMLSDMIRRRNKILNRDGSEDVPKRGPVSKEHIDWARDLAQGKFLVVFNPPWGDINKAGKSGIALAATGMAKLIELDGPKIAEDLRESLKGLVAWINAHKDEVENGKEVVDGLTKHLQKALELAKQSSAMRAQGAQIDTVFSSYYWLWKAGVTAEMFPTVSQFLFELGKVPRGNKKMKKALSSMPLKWGKKLLALFADDSFTANRIYMHPGVLTAGRMSELGVCFGAIPVANPDDAAEGSGHIKNILAQTTDTQAGNPCAQNIVALFNIQKAGFDIESMDIVALEHLLHQSLVGKRSPFQNAYNIRGNATSIQII</sequence>
<reference evidence="14 15" key="1">
    <citation type="submission" date="2014-09" db="EMBL/GenBank/DDBJ databases">
        <title>Nairobi sheep disease virus in ticks, in China.</title>
        <authorList>
            <person name="Liu Q."/>
        </authorList>
    </citation>
    <scope>NUCLEOTIDE SEQUENCE [LARGE SCALE GENOMIC DNA]</scope>
    <source>
        <strain evidence="14">Jilin</strain>
    </source>
</reference>
<dbReference type="GO" id="GO:1990904">
    <property type="term" value="C:ribonucleoprotein complex"/>
    <property type="evidence" value="ECO:0007669"/>
    <property type="project" value="UniProtKB-KW"/>
</dbReference>
<evidence type="ECO:0000313" key="14">
    <source>
        <dbReference type="EMBL" id="AIZ00430.1"/>
    </source>
</evidence>
<dbReference type="SMR" id="A0A0A7HAM3"/>
<comment type="function">
    <text evidence="12">Binds dsRNA and ssRNA and probably participates in the packaging of viral genome. In the dsRNA binding mode, the nucleocapsid protein specifically binds to the vRNA panhandle secondary structure formed at the termini of viral genome. Does not discriminate between viral and nonviral RNAs through ssRNA binding mode. Displays dsDNA endonuclease activity that is sequence non-specific.</text>
</comment>
<dbReference type="GeneID" id="32305862"/>
<evidence type="ECO:0000256" key="13">
    <source>
        <dbReference type="ARBA" id="ARBA00046354"/>
    </source>
</evidence>
<dbReference type="KEGG" id="vg:32305862"/>
<dbReference type="InterPro" id="IPR003486">
    <property type="entry name" value="Nairo_nucleocap"/>
</dbReference>
<evidence type="ECO:0000256" key="7">
    <source>
        <dbReference type="ARBA" id="ARBA00022844"/>
    </source>
</evidence>
<dbReference type="PIRSF" id="PIRSF003950">
    <property type="entry name" value="N_NairoV"/>
    <property type="match status" value="1"/>
</dbReference>
<dbReference type="GO" id="GO:0019013">
    <property type="term" value="C:viral nucleocapsid"/>
    <property type="evidence" value="ECO:0007669"/>
    <property type="project" value="UniProtKB-KW"/>
</dbReference>
<comment type="subunit">
    <text evidence="13">Probable homooligomer; forms a double superhelical polymer. Monomer.</text>
</comment>
<dbReference type="EMBL" id="KM464724">
    <property type="protein sequence ID" value="AIZ00430.1"/>
    <property type="molecule type" value="Viral_cRNA"/>
</dbReference>
<organism evidence="14 15">
    <name type="scientific">Nairobi sheep disease virus</name>
    <dbReference type="NCBI Taxonomy" id="194540"/>
    <lineage>
        <taxon>Viruses</taxon>
        <taxon>Riboviria</taxon>
        <taxon>Orthornavirae</taxon>
        <taxon>Negarnaviricota</taxon>
        <taxon>Polyploviricotina</taxon>
        <taxon>Bunyaviricetes</taxon>
        <taxon>Hareavirales</taxon>
        <taxon>Nairoviridae</taxon>
        <taxon>Orthonairovirus</taxon>
        <taxon>Orthonairovirus nairobiense</taxon>
    </lineage>
</organism>
<protein>
    <recommendedName>
        <fullName evidence="4">Nucleoprotein</fullName>
    </recommendedName>
    <alternativeName>
        <fullName evidence="11">Nucleocapsid protein</fullName>
    </alternativeName>
</protein>
<evidence type="ECO:0000256" key="9">
    <source>
        <dbReference type="ARBA" id="ARBA00023086"/>
    </source>
</evidence>
<evidence type="ECO:0000256" key="10">
    <source>
        <dbReference type="ARBA" id="ARBA00023274"/>
    </source>
</evidence>
<comment type="cofactor">
    <cofactor evidence="1">
        <name>Mn(2+)</name>
        <dbReference type="ChEBI" id="CHEBI:29035"/>
    </cofactor>
</comment>
<name>A0A0A7HAM3_9VIRU</name>
<evidence type="ECO:0000256" key="11">
    <source>
        <dbReference type="ARBA" id="ARBA00033344"/>
    </source>
</evidence>
<evidence type="ECO:0000256" key="5">
    <source>
        <dbReference type="ARBA" id="ARBA00022497"/>
    </source>
</evidence>
<comment type="similarity">
    <text evidence="3">Belongs to the nairovirus nucleocapsid protein family.</text>
</comment>
<dbReference type="Proteomes" id="UP000113433">
    <property type="component" value="Genome"/>
</dbReference>
<evidence type="ECO:0000256" key="6">
    <source>
        <dbReference type="ARBA" id="ARBA00022561"/>
    </source>
</evidence>
<keyword evidence="7" id="KW-0946">Virion</keyword>
<dbReference type="Pfam" id="PF02477">
    <property type="entry name" value="Nairo_nucleo"/>
    <property type="match status" value="1"/>
</dbReference>
<keyword evidence="15" id="KW-1185">Reference proteome</keyword>
<keyword evidence="6" id="KW-0167">Capsid protein</keyword>
<dbReference type="OrthoDB" id="7392at10239"/>
<keyword evidence="9 14" id="KW-0543">Viral nucleoprotein</keyword>
<evidence type="ECO:0000313" key="15">
    <source>
        <dbReference type="Proteomes" id="UP000113433"/>
    </source>
</evidence>
<evidence type="ECO:0000256" key="1">
    <source>
        <dbReference type="ARBA" id="ARBA00001936"/>
    </source>
</evidence>
<evidence type="ECO:0000256" key="4">
    <source>
        <dbReference type="ARBA" id="ARBA00014389"/>
    </source>
</evidence>
<proteinExistence type="inferred from homology"/>
<keyword evidence="5" id="KW-1139">Helical capsid protein</keyword>